<dbReference type="InterPro" id="IPR011604">
    <property type="entry name" value="PDDEXK-like_dom_sf"/>
</dbReference>
<evidence type="ECO:0000313" key="4">
    <source>
        <dbReference type="EMBL" id="CAH3150528.1"/>
    </source>
</evidence>
<keyword evidence="1" id="KW-0862">Zinc</keyword>
<evidence type="ECO:0000313" key="6">
    <source>
        <dbReference type="Proteomes" id="UP001159427"/>
    </source>
</evidence>
<dbReference type="InterPro" id="IPR007527">
    <property type="entry name" value="Znf_SWIM"/>
</dbReference>
<organism evidence="4 6">
    <name type="scientific">Porites evermanni</name>
    <dbReference type="NCBI Taxonomy" id="104178"/>
    <lineage>
        <taxon>Eukaryota</taxon>
        <taxon>Metazoa</taxon>
        <taxon>Cnidaria</taxon>
        <taxon>Anthozoa</taxon>
        <taxon>Hexacorallia</taxon>
        <taxon>Scleractinia</taxon>
        <taxon>Fungiina</taxon>
        <taxon>Poritidae</taxon>
        <taxon>Porites</taxon>
    </lineage>
</organism>
<evidence type="ECO:0000259" key="2">
    <source>
        <dbReference type="PROSITE" id="PS50966"/>
    </source>
</evidence>
<dbReference type="SUPFAM" id="SSF52980">
    <property type="entry name" value="Restriction endonuclease-like"/>
    <property type="match status" value="1"/>
</dbReference>
<accession>A0ABN8PU73</accession>
<gene>
    <name evidence="5" type="ORF">PEVE_00019187</name>
    <name evidence="3" type="ORF">PEVE_00043329</name>
    <name evidence="4" type="ORF">PEVE_00045284</name>
</gene>
<sequence>MSVFLNEEDIPGSSLAGRNPAQLKNEELRFWLKCRNDPAKGLRTKAQLVKRVEEYINQGKDGFLVDPDPDLIYTKRKLAKQNESAATNTATNTTTSSVITFSTANNFSFPQHGWGINLEKMPLFTKAEMDRFISNSGKRLGSTNHSVPTSWRKGKTFLEDEYLKNIECTSDDKHFYFRCKCHHSFRKNDAPHNIQLALCIIKGEVVQSTCSCVAGKTGYCNHALALMLKMCKYSLYESKSTLDLHDDADQNSKEACTSKLQTWHRKGRGDTIVPQPVMDLVVKKTKLANNNETQKEGLKCLLYEARTNDRVQEAEETKFKDTLRSINPKMGLANVAANHNVLTETKFGNSPVGSYASYQLSFTESNFDVSINIDAVPRNMPRNQQIEQFPSFPLRKQGEGERRELPDEENEFVKKFNLDEDEINALEAATRDQANSELWRSERKYRFTASNFHLISHRQRNHETFANTLMNPKPFTSRHTRHGIKYEPEAVHAYMKYMNERSIPVEVFKSGLVVYKKEPVLACSPDGKVFDAGCSKPFGLLEVKCPETKFLVTPLDACSDASFCCENIDGNCKLKVTHPYYAQIQGQMGITGAEWCDFVIFTKKGISIERVLFDPLYWQELERKLLYYYYEHFIKFAIVEAL</sequence>
<dbReference type="PANTHER" id="PTHR47526">
    <property type="entry name" value="ATP-DEPENDENT DNA HELICASE"/>
    <property type="match status" value="1"/>
</dbReference>
<dbReference type="PANTHER" id="PTHR47526:SF3">
    <property type="entry name" value="PHD-TYPE DOMAIN-CONTAINING PROTEIN"/>
    <property type="match status" value="1"/>
</dbReference>
<dbReference type="InterPro" id="IPR011335">
    <property type="entry name" value="Restrct_endonuc-II-like"/>
</dbReference>
<evidence type="ECO:0000256" key="1">
    <source>
        <dbReference type="PROSITE-ProRule" id="PRU00325"/>
    </source>
</evidence>
<proteinExistence type="predicted"/>
<evidence type="ECO:0000313" key="5">
    <source>
        <dbReference type="EMBL" id="CAH3189262.1"/>
    </source>
</evidence>
<feature type="domain" description="SWIM-type" evidence="2">
    <location>
        <begin position="194"/>
        <end position="231"/>
    </location>
</feature>
<dbReference type="Gene3D" id="3.90.320.10">
    <property type="match status" value="1"/>
</dbReference>
<keyword evidence="6" id="KW-1185">Reference proteome</keyword>
<name>A0ABN8PU73_9CNID</name>
<comment type="caution">
    <text evidence="4">The sequence shown here is derived from an EMBL/GenBank/DDBJ whole genome shotgun (WGS) entry which is preliminary data.</text>
</comment>
<dbReference type="Pfam" id="PF09588">
    <property type="entry name" value="YqaJ"/>
    <property type="match status" value="1"/>
</dbReference>
<keyword evidence="1" id="KW-0863">Zinc-finger</keyword>
<dbReference type="Proteomes" id="UP001159427">
    <property type="component" value="Unassembled WGS sequence"/>
</dbReference>
<dbReference type="CDD" id="cd22343">
    <property type="entry name" value="PDDEXK_lambda_exonuclease-like"/>
    <property type="match status" value="1"/>
</dbReference>
<dbReference type="EMBL" id="CALNXI010000880">
    <property type="protein sequence ID" value="CAH3144902.1"/>
    <property type="molecule type" value="Genomic_DNA"/>
</dbReference>
<dbReference type="PROSITE" id="PS50966">
    <property type="entry name" value="ZF_SWIM"/>
    <property type="match status" value="1"/>
</dbReference>
<evidence type="ECO:0000313" key="3">
    <source>
        <dbReference type="EMBL" id="CAH3144902.1"/>
    </source>
</evidence>
<dbReference type="EMBL" id="CALNXI010002596">
    <property type="protein sequence ID" value="CAH3189262.1"/>
    <property type="molecule type" value="Genomic_DNA"/>
</dbReference>
<protein>
    <recommendedName>
        <fullName evidence="2">SWIM-type domain-containing protein</fullName>
    </recommendedName>
</protein>
<keyword evidence="1" id="KW-0479">Metal-binding</keyword>
<reference evidence="4 6" key="1">
    <citation type="submission" date="2022-05" db="EMBL/GenBank/DDBJ databases">
        <authorList>
            <consortium name="Genoscope - CEA"/>
            <person name="William W."/>
        </authorList>
    </citation>
    <scope>NUCLEOTIDE SEQUENCE [LARGE SCALE GENOMIC DNA]</scope>
</reference>
<dbReference type="EMBL" id="CALNXI010000994">
    <property type="protein sequence ID" value="CAH3150528.1"/>
    <property type="molecule type" value="Genomic_DNA"/>
</dbReference>
<dbReference type="InterPro" id="IPR019080">
    <property type="entry name" value="YqaJ_viral_recombinase"/>
</dbReference>